<evidence type="ECO:0000313" key="1">
    <source>
        <dbReference type="EMBL" id="KAJ1961457.1"/>
    </source>
</evidence>
<comment type="caution">
    <text evidence="1">The sequence shown here is derived from an EMBL/GenBank/DDBJ whole genome shotgun (WGS) entry which is preliminary data.</text>
</comment>
<dbReference type="EMBL" id="JANBPY010001134">
    <property type="protein sequence ID" value="KAJ1961457.1"/>
    <property type="molecule type" value="Genomic_DNA"/>
</dbReference>
<dbReference type="Proteomes" id="UP001150925">
    <property type="component" value="Unassembled WGS sequence"/>
</dbReference>
<organism evidence="1 2">
    <name type="scientific">Dispira parvispora</name>
    <dbReference type="NCBI Taxonomy" id="1520584"/>
    <lineage>
        <taxon>Eukaryota</taxon>
        <taxon>Fungi</taxon>
        <taxon>Fungi incertae sedis</taxon>
        <taxon>Zoopagomycota</taxon>
        <taxon>Kickxellomycotina</taxon>
        <taxon>Dimargaritomycetes</taxon>
        <taxon>Dimargaritales</taxon>
        <taxon>Dimargaritaceae</taxon>
        <taxon>Dispira</taxon>
    </lineage>
</organism>
<dbReference type="OrthoDB" id="10623947at2759"/>
<evidence type="ECO:0000313" key="2">
    <source>
        <dbReference type="Proteomes" id="UP001150925"/>
    </source>
</evidence>
<gene>
    <name evidence="1" type="ORF">IWQ62_003862</name>
</gene>
<proteinExistence type="predicted"/>
<dbReference type="AlphaFoldDB" id="A0A9W8E5Y1"/>
<reference evidence="1" key="1">
    <citation type="submission" date="2022-07" db="EMBL/GenBank/DDBJ databases">
        <title>Phylogenomic reconstructions and comparative analyses of Kickxellomycotina fungi.</title>
        <authorList>
            <person name="Reynolds N.K."/>
            <person name="Stajich J.E."/>
            <person name="Barry K."/>
            <person name="Grigoriev I.V."/>
            <person name="Crous P."/>
            <person name="Smith M.E."/>
        </authorList>
    </citation>
    <scope>NUCLEOTIDE SEQUENCE</scope>
    <source>
        <strain evidence="1">RSA 1196</strain>
    </source>
</reference>
<name>A0A9W8E5Y1_9FUNG</name>
<keyword evidence="2" id="KW-1185">Reference proteome</keyword>
<accession>A0A9W8E5Y1</accession>
<sequence>MEEYTPLVHETIFRWAFQRLVGSANQRYCTMTREAQAMEIGWGKFYAKLQPKFEPLETPGGMKIRDLKDRQAIAQKLDQLKEWQDKDNIKQIIHEISTLGEVEEYDLASVYTLAKGWSTFLALMHQRLTKVYEKGKYPELPNLPFFIQARVDETMWYLSSTTFKNLPCNPSFRLTIKTMCNVAHRMQNIPENNRAQVRVHHIVRAIDHAVESLSEPWLKLGNWRCAKG</sequence>
<protein>
    <submittedName>
        <fullName evidence="1">Uncharacterized protein</fullName>
    </submittedName>
</protein>